<evidence type="ECO:0000313" key="2">
    <source>
        <dbReference type="EMBL" id="KKU10651.1"/>
    </source>
</evidence>
<keyword evidence="1" id="KW-0472">Membrane</keyword>
<evidence type="ECO:0000256" key="1">
    <source>
        <dbReference type="SAM" id="Phobius"/>
    </source>
</evidence>
<dbReference type="EMBL" id="LCLA01000006">
    <property type="protein sequence ID" value="KKU10651.1"/>
    <property type="molecule type" value="Genomic_DNA"/>
</dbReference>
<reference evidence="2 3" key="1">
    <citation type="journal article" date="2015" name="Nature">
        <title>rRNA introns, odd ribosomes, and small enigmatic genomes across a large radiation of phyla.</title>
        <authorList>
            <person name="Brown C.T."/>
            <person name="Hug L.A."/>
            <person name="Thomas B.C."/>
            <person name="Sharon I."/>
            <person name="Castelle C.J."/>
            <person name="Singh A."/>
            <person name="Wilkins M.J."/>
            <person name="Williams K.H."/>
            <person name="Banfield J.F."/>
        </authorList>
    </citation>
    <scope>NUCLEOTIDE SEQUENCE [LARGE SCALE GENOMIC DNA]</scope>
</reference>
<keyword evidence="1" id="KW-1133">Transmembrane helix</keyword>
<proteinExistence type="predicted"/>
<gene>
    <name evidence="2" type="ORF">UX13_C0006G0012</name>
</gene>
<dbReference type="Proteomes" id="UP000034329">
    <property type="component" value="Unassembled WGS sequence"/>
</dbReference>
<name>A0A0G1MQP1_9BACT</name>
<feature type="transmembrane region" description="Helical" evidence="1">
    <location>
        <begin position="6"/>
        <end position="27"/>
    </location>
</feature>
<protein>
    <submittedName>
        <fullName evidence="2">Uncharacterized protein</fullName>
    </submittedName>
</protein>
<keyword evidence="1" id="KW-0812">Transmembrane</keyword>
<comment type="caution">
    <text evidence="2">The sequence shown here is derived from an EMBL/GenBank/DDBJ whole genome shotgun (WGS) entry which is preliminary data.</text>
</comment>
<accession>A0A0G1MQP1</accession>
<sequence length="92" mass="9984">MDKRLLFYGSLMAIAIVLMAVSANLLIASQFRPTDPVSQCIAAGKYYNASTGYCEEAGAVCEVFTKFIPVHDCPTGLTCRTSPFILWGVCQP</sequence>
<organism evidence="2 3">
    <name type="scientific">Candidatus Woesebacteria bacterium GW2011_GWB1_45_5</name>
    <dbReference type="NCBI Taxonomy" id="1618581"/>
    <lineage>
        <taxon>Bacteria</taxon>
        <taxon>Candidatus Woeseibacteriota</taxon>
    </lineage>
</organism>
<dbReference type="AlphaFoldDB" id="A0A0G1MQP1"/>
<evidence type="ECO:0000313" key="3">
    <source>
        <dbReference type="Proteomes" id="UP000034329"/>
    </source>
</evidence>